<dbReference type="PANTHER" id="PTHR31087">
    <property type="match status" value="1"/>
</dbReference>
<proteinExistence type="inferred from homology"/>
<dbReference type="EMBL" id="LVLJ01001171">
    <property type="protein sequence ID" value="OAE31132.1"/>
    <property type="molecule type" value="Genomic_DNA"/>
</dbReference>
<dbReference type="InterPro" id="IPR025659">
    <property type="entry name" value="Tubby-like_C"/>
</dbReference>
<dbReference type="InterPro" id="IPR038595">
    <property type="entry name" value="LOR_sf"/>
</dbReference>
<gene>
    <name evidence="3" type="ORF">AXG93_150s1220</name>
    <name evidence="2" type="ORF">Mp_3g12640</name>
</gene>
<accession>A0A176WFL1</accession>
<dbReference type="PANTHER" id="PTHR31087:SF85">
    <property type="entry name" value="PROTEIN LURP-ONE-RELATED 7"/>
    <property type="match status" value="1"/>
</dbReference>
<organism evidence="3 4">
    <name type="scientific">Marchantia polymorpha subsp. ruderalis</name>
    <dbReference type="NCBI Taxonomy" id="1480154"/>
    <lineage>
        <taxon>Eukaryota</taxon>
        <taxon>Viridiplantae</taxon>
        <taxon>Streptophyta</taxon>
        <taxon>Embryophyta</taxon>
        <taxon>Marchantiophyta</taxon>
        <taxon>Marchantiopsida</taxon>
        <taxon>Marchantiidae</taxon>
        <taxon>Marchantiales</taxon>
        <taxon>Marchantiaceae</taxon>
        <taxon>Marchantia</taxon>
    </lineage>
</organism>
<keyword evidence="4" id="KW-1185">Reference proteome</keyword>
<dbReference type="Pfam" id="PF04525">
    <property type="entry name" value="LOR"/>
    <property type="match status" value="1"/>
</dbReference>
<evidence type="ECO:0008006" key="6">
    <source>
        <dbReference type="Google" id="ProtNLM"/>
    </source>
</evidence>
<sequence>MASSTVGIPAPVSTNFCVPYMAQFIIEQKVLTLSSGKFTIKDPQGNLLFQVKSKLPSLHTKRILCDSSEKALVFLSRKILTMHDTWEATSADGDEKTVFVMKKSGLVQLKPSFHVFLGTNTSMSRPDFTVKGDFFQFNYTICYNDVPIAEASRKINASAILVGKDQYMVTIQPGVDHAFIASLVVIMDQVAQGDQAGS</sequence>
<evidence type="ECO:0000313" key="2">
    <source>
        <dbReference type="EMBL" id="BBN05381.1"/>
    </source>
</evidence>
<protein>
    <recommendedName>
        <fullName evidence="6">Tubby C-terminal domain-containing protein</fullName>
    </recommendedName>
</protein>
<dbReference type="Proteomes" id="UP001162541">
    <property type="component" value="Chromosome 3"/>
</dbReference>
<evidence type="ECO:0000313" key="3">
    <source>
        <dbReference type="EMBL" id="OAE31132.1"/>
    </source>
</evidence>
<reference evidence="5" key="3">
    <citation type="journal article" date="2020" name="Curr. Biol.">
        <title>Chromatin organization in early land plants reveals an ancestral association between H3K27me3, transposons, and constitutive heterochromatin.</title>
        <authorList>
            <person name="Montgomery S.A."/>
            <person name="Tanizawa Y."/>
            <person name="Galik B."/>
            <person name="Wang N."/>
            <person name="Ito T."/>
            <person name="Mochizuki T."/>
            <person name="Akimcheva S."/>
            <person name="Bowman J.L."/>
            <person name="Cognat V."/>
            <person name="Marechal-Drouard L."/>
            <person name="Ekker H."/>
            <person name="Hong S.F."/>
            <person name="Kohchi T."/>
            <person name="Lin S.S."/>
            <person name="Liu L.D."/>
            <person name="Nakamura Y."/>
            <person name="Valeeva L.R."/>
            <person name="Shakirov E.V."/>
            <person name="Shippen D.E."/>
            <person name="Wei W.L."/>
            <person name="Yagura M."/>
            <person name="Yamaoka S."/>
            <person name="Yamato K.T."/>
            <person name="Liu C."/>
            <person name="Berger F."/>
        </authorList>
    </citation>
    <scope>NUCLEOTIDE SEQUENCE [LARGE SCALE GENOMIC DNA]</scope>
    <source>
        <strain evidence="5">Tak-1</strain>
    </source>
</reference>
<reference evidence="2" key="2">
    <citation type="journal article" date="2019" name="Curr. Biol.">
        <title>Chromatin organization in early land plants reveals an ancestral association between H3K27me3, transposons, and constitutive heterochromatin.</title>
        <authorList>
            <person name="Montgomery S.A."/>
            <person name="Tanizawa Y."/>
            <person name="Galik B."/>
            <person name="Wang N."/>
            <person name="Ito T."/>
            <person name="Mochizuki T."/>
            <person name="Akimcheva S."/>
            <person name="Bowman J."/>
            <person name="Cognat V."/>
            <person name="Drouard L."/>
            <person name="Ekker H."/>
            <person name="Houng S."/>
            <person name="Kohchi T."/>
            <person name="Lin S."/>
            <person name="Liu L.D."/>
            <person name="Nakamura Y."/>
            <person name="Valeeva L.R."/>
            <person name="Shakirov E.V."/>
            <person name="Shippen D.E."/>
            <person name="Wei W."/>
            <person name="Yagura M."/>
            <person name="Yamaoka S."/>
            <person name="Yamato K.T."/>
            <person name="Liu C."/>
            <person name="Berger F."/>
        </authorList>
    </citation>
    <scope>NUCLEOTIDE SEQUENCE [LARGE SCALE GENOMIC DNA]</scope>
    <source>
        <strain evidence="2">Tak-1</strain>
    </source>
</reference>
<name>A0A176WFL1_MARPO</name>
<evidence type="ECO:0000256" key="1">
    <source>
        <dbReference type="ARBA" id="ARBA00005437"/>
    </source>
</evidence>
<dbReference type="EMBL" id="AP019868">
    <property type="protein sequence ID" value="BBN05381.1"/>
    <property type="molecule type" value="Genomic_DNA"/>
</dbReference>
<dbReference type="Proteomes" id="UP000077202">
    <property type="component" value="Unassembled WGS sequence"/>
</dbReference>
<dbReference type="SUPFAM" id="SSF54518">
    <property type="entry name" value="Tubby C-terminal domain-like"/>
    <property type="match status" value="1"/>
</dbReference>
<dbReference type="Gene3D" id="2.40.160.200">
    <property type="entry name" value="LURP1-related"/>
    <property type="match status" value="1"/>
</dbReference>
<comment type="similarity">
    <text evidence="1">Belongs to the LOR family.</text>
</comment>
<dbReference type="AlphaFoldDB" id="A0A176WFL1"/>
<reference evidence="3 4" key="1">
    <citation type="submission" date="2016-03" db="EMBL/GenBank/DDBJ databases">
        <title>Mechanisms controlling the formation of the plant cell surface in tip-growing cells are functionally conserved among land plants.</title>
        <authorList>
            <person name="Honkanen S."/>
            <person name="Jones V.A."/>
            <person name="Morieri G."/>
            <person name="Champion C."/>
            <person name="Hetherington A.J."/>
            <person name="Kelly S."/>
            <person name="Saint-Marcoux D."/>
            <person name="Proust H."/>
            <person name="Prescott H."/>
            <person name="Dolan L."/>
        </authorList>
    </citation>
    <scope>NUCLEOTIDE SEQUENCE [LARGE SCALE GENOMIC DNA]</scope>
    <source>
        <strain evidence="4">cv. Tak-1 and cv. Tak-2</strain>
        <tissue evidence="3">Whole gametophyte</tissue>
    </source>
</reference>
<evidence type="ECO:0000313" key="5">
    <source>
        <dbReference type="Proteomes" id="UP001162541"/>
    </source>
</evidence>
<dbReference type="InterPro" id="IPR007612">
    <property type="entry name" value="LOR"/>
</dbReference>
<evidence type="ECO:0000313" key="4">
    <source>
        <dbReference type="Proteomes" id="UP000077202"/>
    </source>
</evidence>